<evidence type="ECO:0000313" key="1">
    <source>
        <dbReference type="EMBL" id="CAL4107911.1"/>
    </source>
</evidence>
<gene>
    <name evidence="1" type="ORF">MNOR_LOCUS18676</name>
</gene>
<organism evidence="1 2">
    <name type="scientific">Meganyctiphanes norvegica</name>
    <name type="common">Northern krill</name>
    <name type="synonym">Thysanopoda norvegica</name>
    <dbReference type="NCBI Taxonomy" id="48144"/>
    <lineage>
        <taxon>Eukaryota</taxon>
        <taxon>Metazoa</taxon>
        <taxon>Ecdysozoa</taxon>
        <taxon>Arthropoda</taxon>
        <taxon>Crustacea</taxon>
        <taxon>Multicrustacea</taxon>
        <taxon>Malacostraca</taxon>
        <taxon>Eumalacostraca</taxon>
        <taxon>Eucarida</taxon>
        <taxon>Euphausiacea</taxon>
        <taxon>Euphausiidae</taxon>
        <taxon>Meganyctiphanes</taxon>
    </lineage>
</organism>
<evidence type="ECO:0000313" key="2">
    <source>
        <dbReference type="Proteomes" id="UP001497623"/>
    </source>
</evidence>
<reference evidence="1 2" key="1">
    <citation type="submission" date="2024-05" db="EMBL/GenBank/DDBJ databases">
        <authorList>
            <person name="Wallberg A."/>
        </authorList>
    </citation>
    <scope>NUCLEOTIDE SEQUENCE [LARGE SCALE GENOMIC DNA]</scope>
</reference>
<comment type="caution">
    <text evidence="1">The sequence shown here is derived from an EMBL/GenBank/DDBJ whole genome shotgun (WGS) entry which is preliminary data.</text>
</comment>
<dbReference type="AlphaFoldDB" id="A0AAV2R156"/>
<sequence length="356" mass="41508">EIENKLQKNSNYADRVEAVLSGWEHLAGTVRPDGTHIQELAFFLYKWSLRLVLYGEWTGLAQIVKTRLQAILQKCSRVGVLEPLCRTLLPLVNEPWGHPTLKAIFSGTQEIADEEVIKYIEAETWEVIRVRVDTMMESKKCEDLAFRILKVCLRCIELKNDTARPEIPHYTDEDHNHFMDLYFGLLYKEDQITFVREVGELETKGVQMVNRIVKKQEKLKVWKHRLKIGNLAAKVLLTVACKKNDNPFFWQAFNEWCDIQQELKTPDDELQKMIHRLRQEIEISSHIYTMASILYQKFGECCRALVTELFIRGLTIDMNSREGIMVKSEDKRPKELVELELQMACGYMDLAQVNSI</sequence>
<proteinExistence type="predicted"/>
<dbReference type="Proteomes" id="UP001497623">
    <property type="component" value="Unassembled WGS sequence"/>
</dbReference>
<name>A0AAV2R156_MEGNR</name>
<dbReference type="EMBL" id="CAXKWB010013474">
    <property type="protein sequence ID" value="CAL4107911.1"/>
    <property type="molecule type" value="Genomic_DNA"/>
</dbReference>
<protein>
    <submittedName>
        <fullName evidence="1">Uncharacterized protein</fullName>
    </submittedName>
</protein>
<accession>A0AAV2R156</accession>
<feature type="non-terminal residue" evidence="1">
    <location>
        <position position="1"/>
    </location>
</feature>
<keyword evidence="2" id="KW-1185">Reference proteome</keyword>